<feature type="domain" description="Copper amine oxidase-like N-terminal" evidence="3">
    <location>
        <begin position="43"/>
        <end position="148"/>
    </location>
</feature>
<sequence>MSKSICWRKVLAWMGCLLLIAGAILSNDTTATAAEQPIQVQLDLQTITFEIDPLLEDGVTLVQLRPLFEATGIELTWNGESRTITGKKNNETLLLTIDSNKALVNGNEVMLEKAARIVDGNTLVPLRFVGEATGAVVAWHGDIRTIEIISEAFLKELGITKEQALVLLDNQDGTSQQTPPADAPQSPPQTTIDKGQEAKK</sequence>
<keyword evidence="5" id="KW-1185">Reference proteome</keyword>
<comment type="caution">
    <text evidence="4">The sequence shown here is derived from an EMBL/GenBank/DDBJ whole genome shotgun (WGS) entry which is preliminary data.</text>
</comment>
<dbReference type="Proteomes" id="UP001589776">
    <property type="component" value="Unassembled WGS sequence"/>
</dbReference>
<evidence type="ECO:0000259" key="3">
    <source>
        <dbReference type="Pfam" id="PF07833"/>
    </source>
</evidence>
<evidence type="ECO:0000256" key="1">
    <source>
        <dbReference type="SAM" id="MobiDB-lite"/>
    </source>
</evidence>
<dbReference type="InterPro" id="IPR036582">
    <property type="entry name" value="Mao_N_sf"/>
</dbReference>
<reference evidence="4 5" key="1">
    <citation type="submission" date="2024-09" db="EMBL/GenBank/DDBJ databases">
        <authorList>
            <person name="Sun Q."/>
            <person name="Mori K."/>
        </authorList>
    </citation>
    <scope>NUCLEOTIDE SEQUENCE [LARGE SCALE GENOMIC DNA]</scope>
    <source>
        <strain evidence="4 5">CCM 7759</strain>
    </source>
</reference>
<feature type="chain" id="PRO_5046240644" evidence="2">
    <location>
        <begin position="34"/>
        <end position="200"/>
    </location>
</feature>
<dbReference type="EMBL" id="JBHLWN010000046">
    <property type="protein sequence ID" value="MFC0213083.1"/>
    <property type="molecule type" value="Genomic_DNA"/>
</dbReference>
<gene>
    <name evidence="4" type="ORF">ACFFK0_11550</name>
</gene>
<feature type="signal peptide" evidence="2">
    <location>
        <begin position="1"/>
        <end position="33"/>
    </location>
</feature>
<protein>
    <submittedName>
        <fullName evidence="4">Copper amine oxidase N-terminal domain-containing protein</fullName>
    </submittedName>
</protein>
<name>A0ABV6DKA7_9BACL</name>
<dbReference type="Pfam" id="PF07833">
    <property type="entry name" value="Cu_amine_oxidN1"/>
    <property type="match status" value="1"/>
</dbReference>
<dbReference type="RefSeq" id="WP_377470478.1">
    <property type="nucleotide sequence ID" value="NZ_JBHLWN010000046.1"/>
</dbReference>
<evidence type="ECO:0000256" key="2">
    <source>
        <dbReference type="SAM" id="SignalP"/>
    </source>
</evidence>
<feature type="region of interest" description="Disordered" evidence="1">
    <location>
        <begin position="170"/>
        <end position="200"/>
    </location>
</feature>
<evidence type="ECO:0000313" key="5">
    <source>
        <dbReference type="Proteomes" id="UP001589776"/>
    </source>
</evidence>
<dbReference type="Gene3D" id="3.30.457.10">
    <property type="entry name" value="Copper amine oxidase-like, N-terminal domain"/>
    <property type="match status" value="1"/>
</dbReference>
<proteinExistence type="predicted"/>
<accession>A0ABV6DKA7</accession>
<dbReference type="InterPro" id="IPR012854">
    <property type="entry name" value="Cu_amine_oxidase-like_N"/>
</dbReference>
<organism evidence="4 5">
    <name type="scientific">Paenibacillus chartarius</name>
    <dbReference type="NCBI Taxonomy" id="747481"/>
    <lineage>
        <taxon>Bacteria</taxon>
        <taxon>Bacillati</taxon>
        <taxon>Bacillota</taxon>
        <taxon>Bacilli</taxon>
        <taxon>Bacillales</taxon>
        <taxon>Paenibacillaceae</taxon>
        <taxon>Paenibacillus</taxon>
    </lineage>
</organism>
<dbReference type="SUPFAM" id="SSF55383">
    <property type="entry name" value="Copper amine oxidase, domain N"/>
    <property type="match status" value="1"/>
</dbReference>
<keyword evidence="2" id="KW-0732">Signal</keyword>
<evidence type="ECO:0000313" key="4">
    <source>
        <dbReference type="EMBL" id="MFC0213083.1"/>
    </source>
</evidence>